<reference evidence="6" key="1">
    <citation type="submission" date="2023-03" db="EMBL/GenBank/DDBJ databases">
        <authorList>
            <person name="Steffen K."/>
            <person name="Cardenas P."/>
        </authorList>
    </citation>
    <scope>NUCLEOTIDE SEQUENCE</scope>
</reference>
<organism evidence="6 7">
    <name type="scientific">Geodia barretti</name>
    <name type="common">Barrett's horny sponge</name>
    <dbReference type="NCBI Taxonomy" id="519541"/>
    <lineage>
        <taxon>Eukaryota</taxon>
        <taxon>Metazoa</taxon>
        <taxon>Porifera</taxon>
        <taxon>Demospongiae</taxon>
        <taxon>Heteroscleromorpha</taxon>
        <taxon>Tetractinellida</taxon>
        <taxon>Astrophorina</taxon>
        <taxon>Geodiidae</taxon>
        <taxon>Geodia</taxon>
    </lineage>
</organism>
<dbReference type="EMBL" id="CASHTH010004282">
    <property type="protein sequence ID" value="CAI8055454.1"/>
    <property type="molecule type" value="Genomic_DNA"/>
</dbReference>
<dbReference type="CDD" id="cd08829">
    <property type="entry name" value="SPFH_paraslipin"/>
    <property type="match status" value="1"/>
</dbReference>
<comment type="similarity">
    <text evidence="2">Belongs to the band 7/mec-2 family.</text>
</comment>
<dbReference type="Gene3D" id="3.30.479.30">
    <property type="entry name" value="Band 7 domain"/>
    <property type="match status" value="1"/>
</dbReference>
<dbReference type="GO" id="GO:0005739">
    <property type="term" value="C:mitochondrion"/>
    <property type="evidence" value="ECO:0007669"/>
    <property type="project" value="UniProtKB-SubCell"/>
</dbReference>
<comment type="caution">
    <text evidence="6">The sequence shown here is derived from an EMBL/GenBank/DDBJ whole genome shotgun (WGS) entry which is preliminary data.</text>
</comment>
<keyword evidence="3" id="KW-0496">Mitochondrion</keyword>
<dbReference type="Pfam" id="PF16200">
    <property type="entry name" value="Band_7_C"/>
    <property type="match status" value="1"/>
</dbReference>
<sequence>MAGLGVCRGRLSGHRASITRCLRVNQLQTAEFSLSAARQLPKARTNTLINFVPQQQAWIVERFGKYLKTLQPGLNVLIPVVDQIKYVQSLKETVVDIPSQSAITEDNVTLHLDGVLYYRVIEPYHASYGVENAEYAVVQLAQTTMRSELGKIKLDSVFQERMNLNHMIVDAINYAAEAWGLRCLRYEIRDIQLPTKVKEAMQMQVEAERKKRANILESEGMRESAVNRAEGLRQSKILTSEAVRIEQVNQAKGEASAILARATARASALLTLGKALGAKHGSSAASLAVAEQYVQAFGKLAKTGNTLLLPEKTGDVGSMVAQAMAIYSQMTSRTVAGEEDGEDEEGETRDKLKQVTDEATKDLEEVLSQLSVSIEDLTSDRGSASPATPTQPHPPPHFTLADSPTNHRGPEISPPRDPTIV</sequence>
<evidence type="ECO:0000256" key="4">
    <source>
        <dbReference type="SAM" id="MobiDB-lite"/>
    </source>
</evidence>
<feature type="domain" description="Band 7" evidence="5">
    <location>
        <begin position="47"/>
        <end position="205"/>
    </location>
</feature>
<dbReference type="InterPro" id="IPR001107">
    <property type="entry name" value="Band_7"/>
</dbReference>
<comment type="subcellular location">
    <subcellularLocation>
        <location evidence="1">Mitochondrion</location>
    </subcellularLocation>
</comment>
<dbReference type="AlphaFoldDB" id="A0AA35TWE1"/>
<feature type="region of interest" description="Disordered" evidence="4">
    <location>
        <begin position="373"/>
        <end position="421"/>
    </location>
</feature>
<evidence type="ECO:0000256" key="1">
    <source>
        <dbReference type="ARBA" id="ARBA00004173"/>
    </source>
</evidence>
<feature type="compositionally biased region" description="Acidic residues" evidence="4">
    <location>
        <begin position="337"/>
        <end position="347"/>
    </location>
</feature>
<dbReference type="InterPro" id="IPR036013">
    <property type="entry name" value="Band_7/SPFH_dom_sf"/>
</dbReference>
<evidence type="ECO:0000256" key="3">
    <source>
        <dbReference type="ARBA" id="ARBA00023128"/>
    </source>
</evidence>
<accession>A0AA35TWE1</accession>
<evidence type="ECO:0000256" key="2">
    <source>
        <dbReference type="ARBA" id="ARBA00008164"/>
    </source>
</evidence>
<dbReference type="SMART" id="SM00244">
    <property type="entry name" value="PHB"/>
    <property type="match status" value="1"/>
</dbReference>
<dbReference type="GO" id="GO:0016020">
    <property type="term" value="C:membrane"/>
    <property type="evidence" value="ECO:0007669"/>
    <property type="project" value="InterPro"/>
</dbReference>
<keyword evidence="7" id="KW-1185">Reference proteome</keyword>
<dbReference type="InterPro" id="IPR050710">
    <property type="entry name" value="Band7/mec-2_domain"/>
</dbReference>
<dbReference type="FunFam" id="3.30.479.30:FF:000008">
    <property type="entry name" value="Stomatin-like protein 2, mitochondrial"/>
    <property type="match status" value="1"/>
</dbReference>
<evidence type="ECO:0000313" key="7">
    <source>
        <dbReference type="Proteomes" id="UP001174909"/>
    </source>
</evidence>
<evidence type="ECO:0000259" key="5">
    <source>
        <dbReference type="SMART" id="SM00244"/>
    </source>
</evidence>
<dbReference type="Proteomes" id="UP001174909">
    <property type="component" value="Unassembled WGS sequence"/>
</dbReference>
<feature type="region of interest" description="Disordered" evidence="4">
    <location>
        <begin position="331"/>
        <end position="352"/>
    </location>
</feature>
<protein>
    <submittedName>
        <fullName evidence="6">Stomatin-like protein 2, mitochondrial</fullName>
    </submittedName>
</protein>
<evidence type="ECO:0000313" key="6">
    <source>
        <dbReference type="EMBL" id="CAI8055454.1"/>
    </source>
</evidence>
<dbReference type="InterPro" id="IPR032435">
    <property type="entry name" value="STML2-like_C"/>
</dbReference>
<dbReference type="PANTHER" id="PTHR43327">
    <property type="entry name" value="STOMATIN-LIKE PROTEIN 2, MITOCHONDRIAL"/>
    <property type="match status" value="1"/>
</dbReference>
<dbReference type="Pfam" id="PF01145">
    <property type="entry name" value="Band_7"/>
    <property type="match status" value="1"/>
</dbReference>
<dbReference type="PRINTS" id="PR00721">
    <property type="entry name" value="STOMATIN"/>
</dbReference>
<dbReference type="PANTHER" id="PTHR43327:SF10">
    <property type="entry name" value="STOMATIN-LIKE PROTEIN 2, MITOCHONDRIAL"/>
    <property type="match status" value="1"/>
</dbReference>
<feature type="compositionally biased region" description="Pro residues" evidence="4">
    <location>
        <begin position="412"/>
        <end position="421"/>
    </location>
</feature>
<dbReference type="GO" id="GO:0007005">
    <property type="term" value="P:mitochondrion organization"/>
    <property type="evidence" value="ECO:0007669"/>
    <property type="project" value="TreeGrafter"/>
</dbReference>
<dbReference type="SUPFAM" id="SSF117892">
    <property type="entry name" value="Band 7/SPFH domain"/>
    <property type="match status" value="1"/>
</dbReference>
<proteinExistence type="inferred from homology"/>
<dbReference type="InterPro" id="IPR001972">
    <property type="entry name" value="Stomatin_HflK_fam"/>
</dbReference>
<name>A0AA35TWE1_GEOBA</name>
<gene>
    <name evidence="6" type="ORF">GBAR_LOCUS30279</name>
</gene>